<dbReference type="EMBL" id="PP965498">
    <property type="protein sequence ID" value="XCO00375.1"/>
    <property type="molecule type" value="Genomic_DNA"/>
</dbReference>
<evidence type="ECO:0000313" key="2">
    <source>
        <dbReference type="EMBL" id="XCO00375.1"/>
    </source>
</evidence>
<name>A0AAU8MHN6_9CAUD</name>
<sequence length="370" mass="43200">MNINPQKIAIATNNQVNSELNKEEEEKTLVEEKTIDMEAPYIDERKVTISPVQNYSNYRKVNALALGMATLVIGSSVNSSRILSSNKDEVEAYFPQLLGLNPTHPNFMSRVKSWLSNIRFIVNENTPLDTTFHYNHYKDYLEIKKKENAINEEFDNKDKSDIGKLKEAIKRKISQINALEASKAKLGSPRNIEEYLIYRHCLLYPDVAKDVALIHTDASIRFYIKDEIKEKEREEKLIRSRQQAMRNYVELLANDNKFNSIYVHICSDKHYNVTEYLLKTRFEKEKIIMDMLNERPDKFNKYCADRHIETKAFIETLIARGELSQSEHNQNIYTSDGEFIAGNLKEAVAYFNNPDNKDIRTMYENKIKFI</sequence>
<dbReference type="EMBL" id="PP965497">
    <property type="protein sequence ID" value="XCO00273.1"/>
    <property type="molecule type" value="Genomic_DNA"/>
</dbReference>
<reference evidence="3" key="1">
    <citation type="submission" date="2024-06" db="EMBL/GenBank/DDBJ databases">
        <title>Intestivirid acquisition increases across infancy in a wild primate population.</title>
        <authorList>
            <person name="Schneider-Creas I.A."/>
            <person name="Moya I.L."/>
            <person name="Chiou K.L."/>
            <person name="Baniel A."/>
            <person name="Azanaw Haile A."/>
            <person name="Kebede F."/>
            <person name="Abebe B."/>
            <person name="Snyder-Mackler N."/>
            <person name="Varsani A."/>
        </authorList>
    </citation>
    <scope>NUCLEOTIDE SEQUENCE</scope>
    <source>
        <strain evidence="1">Int_RNL_2016_0117_DIX</strain>
        <strain evidence="3">Int_RNL_2017_0546_COW</strain>
        <strain evidence="2">Int_RNL_2018_0945_COW</strain>
    </source>
</reference>
<protein>
    <submittedName>
        <fullName evidence="3">Uncharacterized protein</fullName>
    </submittedName>
</protein>
<organism evidence="3">
    <name type="scientific">Geladintestivirus 1</name>
    <dbReference type="NCBI Taxonomy" id="3233133"/>
    <lineage>
        <taxon>Viruses</taxon>
        <taxon>Duplodnaviria</taxon>
        <taxon>Heunggongvirae</taxon>
        <taxon>Uroviricota</taxon>
        <taxon>Caudoviricetes</taxon>
        <taxon>Crassvirales</taxon>
    </lineage>
</organism>
<evidence type="ECO:0000313" key="1">
    <source>
        <dbReference type="EMBL" id="XCO00273.1"/>
    </source>
</evidence>
<dbReference type="EMBL" id="PP965499">
    <property type="protein sequence ID" value="XCO00472.1"/>
    <property type="molecule type" value="Genomic_DNA"/>
</dbReference>
<proteinExistence type="predicted"/>
<evidence type="ECO:0000313" key="3">
    <source>
        <dbReference type="EMBL" id="XCO00472.1"/>
    </source>
</evidence>
<accession>A0AAU8MHN6</accession>